<organism evidence="1">
    <name type="scientific">Myoviridae sp. ctB3C22</name>
    <dbReference type="NCBI Taxonomy" id="2826629"/>
    <lineage>
        <taxon>Viruses</taxon>
        <taxon>Duplodnaviria</taxon>
        <taxon>Heunggongvirae</taxon>
        <taxon>Uroviricota</taxon>
        <taxon>Caudoviricetes</taxon>
    </lineage>
</organism>
<accession>A0A8S5QWK8</accession>
<reference evidence="1" key="1">
    <citation type="journal article" date="2021" name="Proc. Natl. Acad. Sci. U.S.A.">
        <title>A Catalog of Tens of Thousands of Viruses from Human Metagenomes Reveals Hidden Associations with Chronic Diseases.</title>
        <authorList>
            <person name="Tisza M.J."/>
            <person name="Buck C.B."/>
        </authorList>
    </citation>
    <scope>NUCLEOTIDE SEQUENCE</scope>
    <source>
        <strain evidence="1">CtB3C22</strain>
    </source>
</reference>
<sequence>MADKNNMMRKSKKTSPKRSFDIGVYEKQRQQLLNQQARKVEELYKRAVDKIVHAAYSEITDAAASTEFRFKDFPALGREAEKYIDELGKSLQLNIRQGDMEAWTLATTKNDAIVKSLVTGYGIPEAIVKDWTHPHLEALSAFMARAKSGMNLSNGGNAASSLVGVWNLGQFKNELELALQLGIGSGKSAAELSRDVRKFLKHPDKLFRRVRGKNGVLRLSKVAAAFHPGQGVYRSSYKNALRLTATENNMAYRTADHESWAAIPFVLGIEIRLSNNHPVEDICDELAGRYPKEFKFVGWHPWCRCYAVPILADKSEVDEYCRRMMNGEDVSDFKFTGRVTDMPEVFTNWLENNEERIAKAKSQPYFIKDNFHDGNPKNGVLWKDKTVDKKNKPNEYVSNGTFDSVIASAKAAGVQYREVSLLDKPLTEAQIVEKIAGGDKTKGSCSSLAFAYSANKAGLDVLDFRGGNSRSFFATKSNIKAIAEQAGGIVSKGYNDFVCANEILKNVENGKEYYFAAAKHAAMIRKQANGRFEFLELQSSRQNGWKEFNGKVFKDRFSAKKSHTSYGMKMEYSQVLIDFNKLTEDKGALKELMGYINTEADKQLKGAGGSIK</sequence>
<name>A0A8S5QWK8_9CAUD</name>
<protein>
    <submittedName>
        <fullName evidence="1">Minor capsid protein</fullName>
    </submittedName>
</protein>
<proteinExistence type="predicted"/>
<evidence type="ECO:0000313" key="1">
    <source>
        <dbReference type="EMBL" id="DAE23093.1"/>
    </source>
</evidence>
<dbReference type="EMBL" id="BK015746">
    <property type="protein sequence ID" value="DAE23093.1"/>
    <property type="molecule type" value="Genomic_DNA"/>
</dbReference>